<sequence>MTRSQVSLTVLGIATLVLLIVAPTVLFVLVAAVLLALFLRGGGSLLSRHLPVGDKAAVGLFILALLVTMVALSLAFAPAISDQIDELSTKLPEAFQSLRQRIESVGWLNRALDAVVPSELPGGTAASTVSTGLASGLAAIGGFVVLGFVGLYAALDPQLYRNGLVSLLSPEIRPRANQVLDELAQTLRGWILARLFSMAVVGVLTTLGLWAAGIPLAPALGFISALLGFIPNLGPVLAAVPAMMLAAVQGGHSVAIVAGIYIAVQTIETYGLTPIVEQKQVSLPPALVLGAQLLMGSLYGVFGLAIASPLAAITLVLLREVYVGDYLEGGA</sequence>
<name>A0A2S0UKW2_9RHOB</name>
<evidence type="ECO:0000256" key="2">
    <source>
        <dbReference type="ARBA" id="ARBA00009773"/>
    </source>
</evidence>
<feature type="transmembrane region" description="Helical" evidence="6">
    <location>
        <begin position="293"/>
        <end position="318"/>
    </location>
</feature>
<evidence type="ECO:0000256" key="6">
    <source>
        <dbReference type="SAM" id="Phobius"/>
    </source>
</evidence>
<proteinExistence type="inferred from homology"/>
<feature type="transmembrane region" description="Helical" evidence="6">
    <location>
        <begin position="133"/>
        <end position="155"/>
    </location>
</feature>
<keyword evidence="4 6" id="KW-1133">Transmembrane helix</keyword>
<dbReference type="GO" id="GO:0055085">
    <property type="term" value="P:transmembrane transport"/>
    <property type="evidence" value="ECO:0007669"/>
    <property type="project" value="TreeGrafter"/>
</dbReference>
<reference evidence="7 8" key="1">
    <citation type="submission" date="2018-04" db="EMBL/GenBank/DDBJ databases">
        <title>Genome sequencing of Gemmobacter.</title>
        <authorList>
            <person name="Yi H."/>
            <person name="Baek M.-G."/>
        </authorList>
    </citation>
    <scope>NUCLEOTIDE SEQUENCE [LARGE SCALE GENOMIC DNA]</scope>
    <source>
        <strain evidence="7 8">HYN0069</strain>
    </source>
</reference>
<dbReference type="Proteomes" id="UP000244496">
    <property type="component" value="Chromosome"/>
</dbReference>
<feature type="transmembrane region" description="Helical" evidence="6">
    <location>
        <begin position="60"/>
        <end position="80"/>
    </location>
</feature>
<organism evidence="7 8">
    <name type="scientific">Paragemmobacter aquarius</name>
    <dbReference type="NCBI Taxonomy" id="2169400"/>
    <lineage>
        <taxon>Bacteria</taxon>
        <taxon>Pseudomonadati</taxon>
        <taxon>Pseudomonadota</taxon>
        <taxon>Alphaproteobacteria</taxon>
        <taxon>Rhodobacterales</taxon>
        <taxon>Paracoccaceae</taxon>
        <taxon>Paragemmobacter</taxon>
    </lineage>
</organism>
<dbReference type="InterPro" id="IPR002549">
    <property type="entry name" value="AI-2E-like"/>
</dbReference>
<feature type="transmembrane region" description="Helical" evidence="6">
    <location>
        <begin position="219"/>
        <end position="242"/>
    </location>
</feature>
<dbReference type="RefSeq" id="WP_108435278.1">
    <property type="nucleotide sequence ID" value="NZ_CP028918.1"/>
</dbReference>
<comment type="similarity">
    <text evidence="2">Belongs to the autoinducer-2 exporter (AI-2E) (TC 2.A.86) family.</text>
</comment>
<dbReference type="PANTHER" id="PTHR21716">
    <property type="entry name" value="TRANSMEMBRANE PROTEIN"/>
    <property type="match status" value="1"/>
</dbReference>
<evidence type="ECO:0000313" key="8">
    <source>
        <dbReference type="Proteomes" id="UP000244496"/>
    </source>
</evidence>
<feature type="transmembrane region" description="Helical" evidence="6">
    <location>
        <begin position="254"/>
        <end position="273"/>
    </location>
</feature>
<evidence type="ECO:0000313" key="7">
    <source>
        <dbReference type="EMBL" id="AWB48459.1"/>
    </source>
</evidence>
<protein>
    <submittedName>
        <fullName evidence="7">AI-2E family transporter</fullName>
    </submittedName>
</protein>
<gene>
    <name evidence="7" type="ORF">HYN69_07990</name>
</gene>
<keyword evidence="5 6" id="KW-0472">Membrane</keyword>
<dbReference type="OrthoDB" id="5761230at2"/>
<keyword evidence="8" id="KW-1185">Reference proteome</keyword>
<dbReference type="PANTHER" id="PTHR21716:SF62">
    <property type="entry name" value="TRANSPORT PROTEIN YDBI-RELATED"/>
    <property type="match status" value="1"/>
</dbReference>
<comment type="subcellular location">
    <subcellularLocation>
        <location evidence="1">Membrane</location>
        <topology evidence="1">Multi-pass membrane protein</topology>
    </subcellularLocation>
</comment>
<dbReference type="GO" id="GO:0016020">
    <property type="term" value="C:membrane"/>
    <property type="evidence" value="ECO:0007669"/>
    <property type="project" value="UniProtKB-SubCell"/>
</dbReference>
<dbReference type="Pfam" id="PF01594">
    <property type="entry name" value="AI-2E_transport"/>
    <property type="match status" value="1"/>
</dbReference>
<dbReference type="EMBL" id="CP028918">
    <property type="protein sequence ID" value="AWB48459.1"/>
    <property type="molecule type" value="Genomic_DNA"/>
</dbReference>
<feature type="transmembrane region" description="Helical" evidence="6">
    <location>
        <begin position="191"/>
        <end position="213"/>
    </location>
</feature>
<keyword evidence="3 6" id="KW-0812">Transmembrane</keyword>
<evidence type="ECO:0000256" key="5">
    <source>
        <dbReference type="ARBA" id="ARBA00023136"/>
    </source>
</evidence>
<accession>A0A2S0UKW2</accession>
<evidence type="ECO:0000256" key="1">
    <source>
        <dbReference type="ARBA" id="ARBA00004141"/>
    </source>
</evidence>
<dbReference type="KEGG" id="geh:HYN69_07990"/>
<dbReference type="AlphaFoldDB" id="A0A2S0UKW2"/>
<evidence type="ECO:0000256" key="3">
    <source>
        <dbReference type="ARBA" id="ARBA00022692"/>
    </source>
</evidence>
<feature type="transmembrane region" description="Helical" evidence="6">
    <location>
        <begin position="6"/>
        <end position="39"/>
    </location>
</feature>
<evidence type="ECO:0000256" key="4">
    <source>
        <dbReference type="ARBA" id="ARBA00022989"/>
    </source>
</evidence>